<feature type="domain" description="NADAR" evidence="2">
    <location>
        <begin position="53"/>
        <end position="215"/>
    </location>
</feature>
<feature type="region of interest" description="Disordered" evidence="1">
    <location>
        <begin position="1"/>
        <end position="24"/>
    </location>
</feature>
<evidence type="ECO:0000259" key="2">
    <source>
        <dbReference type="Pfam" id="PF08719"/>
    </source>
</evidence>
<feature type="compositionally biased region" description="Basic residues" evidence="1">
    <location>
        <begin position="1"/>
        <end position="15"/>
    </location>
</feature>
<protein>
    <submittedName>
        <fullName evidence="3">DUF1768-domain-containing protein</fullName>
    </submittedName>
</protein>
<dbReference type="Proteomes" id="UP000275078">
    <property type="component" value="Unassembled WGS sequence"/>
</dbReference>
<evidence type="ECO:0000313" key="4">
    <source>
        <dbReference type="Proteomes" id="UP000275078"/>
    </source>
</evidence>
<name>A0A3N4IRL5_ASCIM</name>
<dbReference type="EMBL" id="ML119648">
    <property type="protein sequence ID" value="RPA86870.1"/>
    <property type="molecule type" value="Genomic_DNA"/>
</dbReference>
<evidence type="ECO:0000256" key="1">
    <source>
        <dbReference type="SAM" id="MobiDB-lite"/>
    </source>
</evidence>
<reference evidence="3 4" key="1">
    <citation type="journal article" date="2018" name="Nat. Ecol. Evol.">
        <title>Pezizomycetes genomes reveal the molecular basis of ectomycorrhizal truffle lifestyle.</title>
        <authorList>
            <person name="Murat C."/>
            <person name="Payen T."/>
            <person name="Noel B."/>
            <person name="Kuo A."/>
            <person name="Morin E."/>
            <person name="Chen J."/>
            <person name="Kohler A."/>
            <person name="Krizsan K."/>
            <person name="Balestrini R."/>
            <person name="Da Silva C."/>
            <person name="Montanini B."/>
            <person name="Hainaut M."/>
            <person name="Levati E."/>
            <person name="Barry K.W."/>
            <person name="Belfiori B."/>
            <person name="Cichocki N."/>
            <person name="Clum A."/>
            <person name="Dockter R.B."/>
            <person name="Fauchery L."/>
            <person name="Guy J."/>
            <person name="Iotti M."/>
            <person name="Le Tacon F."/>
            <person name="Lindquist E.A."/>
            <person name="Lipzen A."/>
            <person name="Malagnac F."/>
            <person name="Mello A."/>
            <person name="Molinier V."/>
            <person name="Miyauchi S."/>
            <person name="Poulain J."/>
            <person name="Riccioni C."/>
            <person name="Rubini A."/>
            <person name="Sitrit Y."/>
            <person name="Splivallo R."/>
            <person name="Traeger S."/>
            <person name="Wang M."/>
            <person name="Zifcakova L."/>
            <person name="Wipf D."/>
            <person name="Zambonelli A."/>
            <person name="Paolocci F."/>
            <person name="Nowrousian M."/>
            <person name="Ottonello S."/>
            <person name="Baldrian P."/>
            <person name="Spatafora J.W."/>
            <person name="Henrissat B."/>
            <person name="Nagy L.G."/>
            <person name="Aury J.M."/>
            <person name="Wincker P."/>
            <person name="Grigoriev I.V."/>
            <person name="Bonfante P."/>
            <person name="Martin F.M."/>
        </authorList>
    </citation>
    <scope>NUCLEOTIDE SEQUENCE [LARGE SCALE GENOMIC DNA]</scope>
    <source>
        <strain evidence="3 4">RN42</strain>
    </source>
</reference>
<dbReference type="Gene3D" id="1.10.357.40">
    <property type="entry name" value="YbiA-like"/>
    <property type="match status" value="1"/>
</dbReference>
<organism evidence="3 4">
    <name type="scientific">Ascobolus immersus RN42</name>
    <dbReference type="NCBI Taxonomy" id="1160509"/>
    <lineage>
        <taxon>Eukaryota</taxon>
        <taxon>Fungi</taxon>
        <taxon>Dikarya</taxon>
        <taxon>Ascomycota</taxon>
        <taxon>Pezizomycotina</taxon>
        <taxon>Pezizomycetes</taxon>
        <taxon>Pezizales</taxon>
        <taxon>Ascobolaceae</taxon>
        <taxon>Ascobolus</taxon>
    </lineage>
</organism>
<keyword evidence="4" id="KW-1185">Reference proteome</keyword>
<dbReference type="Pfam" id="PF08719">
    <property type="entry name" value="NADAR"/>
    <property type="match status" value="1"/>
</dbReference>
<gene>
    <name evidence="3" type="ORF">BJ508DRAFT_411037</name>
</gene>
<dbReference type="InterPro" id="IPR012816">
    <property type="entry name" value="NADAR"/>
</dbReference>
<dbReference type="STRING" id="1160509.A0A3N4IRL5"/>
<dbReference type="SUPFAM" id="SSF143990">
    <property type="entry name" value="YbiA-like"/>
    <property type="match status" value="1"/>
</dbReference>
<dbReference type="AlphaFoldDB" id="A0A3N4IRL5"/>
<dbReference type="CDD" id="cd15457">
    <property type="entry name" value="NADAR"/>
    <property type="match status" value="1"/>
</dbReference>
<evidence type="ECO:0000313" key="3">
    <source>
        <dbReference type="EMBL" id="RPA86870.1"/>
    </source>
</evidence>
<proteinExistence type="predicted"/>
<accession>A0A3N4IRL5</accession>
<sequence>MPRSTRPKPQRKQASHTHDSRVPAENCRCRRNAPRPSSLAYLPSEYLADVPIYFYKPDSPNGVFSQWYPSTFTDTFTTNSGTSTVTFANCEQYMMYRKALLFAPSSEITAQILTTTNPRTLKSLGRKVPDFVEEVWVGQRFGIVRRANLLKFHQNEDLKKQLLRTGERLLVEAAPRDRIWGCGFGTENAEKWRNVEGKWGLNLLGNALMEAREELVLVDKGKVELVAKLDLRLDKVVEEAESE</sequence>
<dbReference type="OrthoDB" id="206452at2759"/>
<dbReference type="NCBIfam" id="TIGR02464">
    <property type="entry name" value="ribofla_fusion"/>
    <property type="match status" value="1"/>
</dbReference>
<dbReference type="InterPro" id="IPR037238">
    <property type="entry name" value="YbiA-like_sf"/>
</dbReference>